<sequence length="304" mass="35798">MNLDELKKKKDDCRKWKNVEPWYTQILKVSDLNVKAPFISYSDWFTVGKRENLTDNEFALIEETAKKLIPWRKGPFNLFGLEIDSEWQSNIKYNLIRPHFNLKDKVVADIGCNNGYYMFRMLEDKPKRLIGFDPSPLTLHQFEFINYFVKSDIIYEMLGVEHLEFYNHQFDFIFMLGVLYHRPDPVGTLKSLARGLNSKGEILIDTFMIDGEDEICLTPNKRYSKIPNIYFIPTIPALKNWLTRAGFEDIEVIATTTTTSEEQRKTKWSFDQSLEDFLDKDDPNKTVEGYPAPKRVYMKARKIQ</sequence>
<dbReference type="GO" id="GO:0016765">
    <property type="term" value="F:transferase activity, transferring alkyl or aryl (other than methyl) groups"/>
    <property type="evidence" value="ECO:0007669"/>
    <property type="project" value="InterPro"/>
</dbReference>
<dbReference type="InterPro" id="IPR029063">
    <property type="entry name" value="SAM-dependent_MTases_sf"/>
</dbReference>
<dbReference type="Pfam" id="PF08003">
    <property type="entry name" value="Methyltransf_9"/>
    <property type="match status" value="1"/>
</dbReference>
<dbReference type="Gene3D" id="3.40.50.150">
    <property type="entry name" value="Vaccinia Virus protein VP39"/>
    <property type="match status" value="1"/>
</dbReference>
<name>A0AAX2AF44_9BACT</name>
<keyword evidence="1" id="KW-0808">Transferase</keyword>
<dbReference type="Proteomes" id="UP000253850">
    <property type="component" value="Chromosome"/>
</dbReference>
<evidence type="ECO:0000256" key="1">
    <source>
        <dbReference type="ARBA" id="ARBA00022679"/>
    </source>
</evidence>
<dbReference type="InterPro" id="IPR027555">
    <property type="entry name" value="Mo5U34_MeTrfas-like"/>
</dbReference>
<dbReference type="NCBIfam" id="NF011650">
    <property type="entry name" value="PRK15068.1"/>
    <property type="match status" value="1"/>
</dbReference>
<accession>A0AAX2AF44</accession>
<dbReference type="NCBIfam" id="TIGR00452">
    <property type="entry name" value="tRNA 5-methoxyuridine(34)/uridine 5-oxyacetic acid(34) synthase CmoB"/>
    <property type="match status" value="1"/>
</dbReference>
<dbReference type="KEGG" id="hbv:ABIV_1245"/>
<dbReference type="EMBL" id="PDKM01000001">
    <property type="protein sequence ID" value="RXK11351.1"/>
    <property type="molecule type" value="Genomic_DNA"/>
</dbReference>
<protein>
    <submittedName>
        <fullName evidence="3">tRNA (Cmo5U34)-carboxymethyltransferase</fullName>
    </submittedName>
    <submittedName>
        <fullName evidence="4">tRNA 5-methoxyuridine(34)/uridine 5-oxyacetic acid(34) synthase CmoB</fullName>
    </submittedName>
</protein>
<evidence type="ECO:0000313" key="3">
    <source>
        <dbReference type="EMBL" id="AXH12245.1"/>
    </source>
</evidence>
<dbReference type="GO" id="GO:0002098">
    <property type="term" value="P:tRNA wobble uridine modification"/>
    <property type="evidence" value="ECO:0007669"/>
    <property type="project" value="InterPro"/>
</dbReference>
<organism evidence="4 6">
    <name type="scientific">Halarcobacter bivalviorum</name>
    <dbReference type="NCBI Taxonomy" id="663364"/>
    <lineage>
        <taxon>Bacteria</taxon>
        <taxon>Pseudomonadati</taxon>
        <taxon>Campylobacterota</taxon>
        <taxon>Epsilonproteobacteria</taxon>
        <taxon>Campylobacterales</taxon>
        <taxon>Arcobacteraceae</taxon>
        <taxon>Halarcobacter</taxon>
    </lineage>
</organism>
<proteinExistence type="inferred from homology"/>
<reference evidence="3 5" key="2">
    <citation type="submission" date="2018-07" db="EMBL/GenBank/DDBJ databases">
        <title>Complete genome of the Arcobacter bivalviorum type strain LMG 26154.</title>
        <authorList>
            <person name="Miller W.G."/>
            <person name="Yee E."/>
            <person name="Bono J.L."/>
        </authorList>
    </citation>
    <scope>NUCLEOTIDE SEQUENCE [LARGE SCALE GENOMIC DNA]</scope>
    <source>
        <strain evidence="3 5">LMG 26154</strain>
    </source>
</reference>
<dbReference type="InterPro" id="IPR010017">
    <property type="entry name" value="CmoB"/>
</dbReference>
<gene>
    <name evidence="3" type="primary">cmoB</name>
    <name evidence="3" type="ORF">ABIV_1245</name>
    <name evidence="4" type="ORF">CRV05_02985</name>
</gene>
<evidence type="ECO:0000256" key="2">
    <source>
        <dbReference type="ARBA" id="ARBA00022694"/>
    </source>
</evidence>
<evidence type="ECO:0000313" key="6">
    <source>
        <dbReference type="Proteomes" id="UP000289193"/>
    </source>
</evidence>
<dbReference type="PANTHER" id="PTHR43861">
    <property type="entry name" value="TRANS-ACONITATE 2-METHYLTRANSFERASE-RELATED"/>
    <property type="match status" value="1"/>
</dbReference>
<dbReference type="EMBL" id="CP031217">
    <property type="protein sequence ID" value="AXH12245.1"/>
    <property type="molecule type" value="Genomic_DNA"/>
</dbReference>
<dbReference type="HAMAP" id="MF_01590">
    <property type="entry name" value="tRNA_carboxymethyltr_CmoB"/>
    <property type="match status" value="1"/>
</dbReference>
<keyword evidence="2" id="KW-0819">tRNA processing</keyword>
<dbReference type="Proteomes" id="UP000289193">
    <property type="component" value="Unassembled WGS sequence"/>
</dbReference>
<dbReference type="CDD" id="cd02440">
    <property type="entry name" value="AdoMet_MTases"/>
    <property type="match status" value="1"/>
</dbReference>
<keyword evidence="6" id="KW-1185">Reference proteome</keyword>
<reference evidence="4 6" key="1">
    <citation type="submission" date="2017-10" db="EMBL/GenBank/DDBJ databases">
        <title>Genomics of the genus Arcobacter.</title>
        <authorList>
            <person name="Perez-Cataluna A."/>
            <person name="Figueras M.J."/>
        </authorList>
    </citation>
    <scope>NUCLEOTIDE SEQUENCE [LARGE SCALE GENOMIC DNA]</scope>
    <source>
        <strain evidence="4 6">CECT 7835</strain>
    </source>
</reference>
<evidence type="ECO:0000313" key="4">
    <source>
        <dbReference type="EMBL" id="RXK11351.1"/>
    </source>
</evidence>
<dbReference type="AlphaFoldDB" id="A0AAX2AF44"/>
<evidence type="ECO:0000313" key="5">
    <source>
        <dbReference type="Proteomes" id="UP000253850"/>
    </source>
</evidence>
<dbReference type="SUPFAM" id="SSF53335">
    <property type="entry name" value="S-adenosyl-L-methionine-dependent methyltransferases"/>
    <property type="match status" value="1"/>
</dbReference>
<dbReference type="RefSeq" id="WP_114839084.1">
    <property type="nucleotide sequence ID" value="NZ_CP031217.1"/>
</dbReference>